<proteinExistence type="predicted"/>
<protein>
    <submittedName>
        <fullName evidence="1">Uncharacterized protein</fullName>
    </submittedName>
</protein>
<dbReference type="InterPro" id="IPR002347">
    <property type="entry name" value="SDR_fam"/>
</dbReference>
<accession>A0AAN7TJ03</accession>
<dbReference type="InterPro" id="IPR036291">
    <property type="entry name" value="NAD(P)-bd_dom_sf"/>
</dbReference>
<dbReference type="Gene3D" id="3.40.50.720">
    <property type="entry name" value="NAD(P)-binding Rossmann-like Domain"/>
    <property type="match status" value="1"/>
</dbReference>
<dbReference type="CDD" id="cd05325">
    <property type="entry name" value="carb_red_sniffer_like_SDR_c"/>
    <property type="match status" value="1"/>
</dbReference>
<dbReference type="Pfam" id="PF00106">
    <property type="entry name" value="adh_short"/>
    <property type="match status" value="1"/>
</dbReference>
<reference evidence="1 2" key="1">
    <citation type="submission" date="2023-08" db="EMBL/GenBank/DDBJ databases">
        <title>Black Yeasts Isolated from many extreme environments.</title>
        <authorList>
            <person name="Coleine C."/>
            <person name="Stajich J.E."/>
            <person name="Selbmann L."/>
        </authorList>
    </citation>
    <scope>NUCLEOTIDE SEQUENCE [LARGE SCALE GENOMIC DNA]</scope>
    <source>
        <strain evidence="1 2">CCFEE 5910</strain>
    </source>
</reference>
<evidence type="ECO:0000313" key="2">
    <source>
        <dbReference type="Proteomes" id="UP001309876"/>
    </source>
</evidence>
<keyword evidence="2" id="KW-1185">Reference proteome</keyword>
<comment type="caution">
    <text evidence="1">The sequence shown here is derived from an EMBL/GenBank/DDBJ whole genome shotgun (WGS) entry which is preliminary data.</text>
</comment>
<dbReference type="InterPro" id="IPR052184">
    <property type="entry name" value="SDR_enzymes"/>
</dbReference>
<sequence length="229" mass="24516">MPTAVVTGANSGIGNAFAQLLLKEGYQVYAVDRVIGDGLKALKDANVGELDVTSQDSISKFKASLKDEAVDLLLNIAGIMSAHDQDSLQGTTLQTFEKVFAVNTYGPMFLTQALLPNLMKSANPKIGTITSRVGSIGDNTSGGMYAYRSSKAAANSIGRTMAMDLKEKDVPVLLLHPGFVRSGLSPGADGKEFVDPEEAATKLWNNVVKPKGMESTGTFWHREGYELPW</sequence>
<gene>
    <name evidence="1" type="ORF">LTR05_001861</name>
</gene>
<dbReference type="EMBL" id="JAVRRJ010000001">
    <property type="protein sequence ID" value="KAK5091676.1"/>
    <property type="molecule type" value="Genomic_DNA"/>
</dbReference>
<dbReference type="Proteomes" id="UP001309876">
    <property type="component" value="Unassembled WGS sequence"/>
</dbReference>
<dbReference type="PANTHER" id="PTHR45458:SF1">
    <property type="entry name" value="SHORT CHAIN DEHYDROGENASE"/>
    <property type="match status" value="1"/>
</dbReference>
<evidence type="ECO:0000313" key="1">
    <source>
        <dbReference type="EMBL" id="KAK5091676.1"/>
    </source>
</evidence>
<dbReference type="PRINTS" id="PR00081">
    <property type="entry name" value="GDHRDH"/>
</dbReference>
<dbReference type="GO" id="GO:0016616">
    <property type="term" value="F:oxidoreductase activity, acting on the CH-OH group of donors, NAD or NADP as acceptor"/>
    <property type="evidence" value="ECO:0007669"/>
    <property type="project" value="TreeGrafter"/>
</dbReference>
<dbReference type="SUPFAM" id="SSF51735">
    <property type="entry name" value="NAD(P)-binding Rossmann-fold domains"/>
    <property type="match status" value="1"/>
</dbReference>
<dbReference type="AlphaFoldDB" id="A0AAN7TJ03"/>
<name>A0AAN7TJ03_9EURO</name>
<organism evidence="1 2">
    <name type="scientific">Lithohypha guttulata</name>
    <dbReference type="NCBI Taxonomy" id="1690604"/>
    <lineage>
        <taxon>Eukaryota</taxon>
        <taxon>Fungi</taxon>
        <taxon>Dikarya</taxon>
        <taxon>Ascomycota</taxon>
        <taxon>Pezizomycotina</taxon>
        <taxon>Eurotiomycetes</taxon>
        <taxon>Chaetothyriomycetidae</taxon>
        <taxon>Chaetothyriales</taxon>
        <taxon>Trichomeriaceae</taxon>
        <taxon>Lithohypha</taxon>
    </lineage>
</organism>
<dbReference type="PANTHER" id="PTHR45458">
    <property type="entry name" value="SHORT-CHAIN DEHYDROGENASE/REDUCTASE SDR"/>
    <property type="match status" value="1"/>
</dbReference>